<evidence type="ECO:0000313" key="3">
    <source>
        <dbReference type="Proteomes" id="UP000078302"/>
    </source>
</evidence>
<dbReference type="Proteomes" id="UP000078302">
    <property type="component" value="Unassembled WGS sequence"/>
</dbReference>
<keyword evidence="3" id="KW-1185">Reference proteome</keyword>
<keyword evidence="1" id="KW-0812">Transmembrane</keyword>
<dbReference type="RefSeq" id="WP_064218133.1">
    <property type="nucleotide sequence ID" value="NZ_LVXZ01000023.1"/>
</dbReference>
<reference evidence="2 3" key="1">
    <citation type="submission" date="2016-04" db="EMBL/GenBank/DDBJ databases">
        <title>Acidithiobacillus ferrooxidans genome sequencing and assembly.</title>
        <authorList>
            <person name="Zhou Z."/>
        </authorList>
    </citation>
    <scope>NUCLEOTIDE SEQUENCE [LARGE SCALE GENOMIC DNA]</scope>
    <source>
        <strain evidence="2 3">BY0502</strain>
    </source>
</reference>
<sequence>MTTNLKLKNVLGWVVSVAWLLLLLTTAGVVIEGARQGFRNPPGGVDFILWLCLAWLFPAWINLAEAWRRRTHDRQELP</sequence>
<gene>
    <name evidence="2" type="ORF">A4H96_02535</name>
</gene>
<accession>A0A179BMK4</accession>
<name>A0A179BMK4_ACIFR</name>
<feature type="transmembrane region" description="Helical" evidence="1">
    <location>
        <begin position="47"/>
        <end position="64"/>
    </location>
</feature>
<keyword evidence="1" id="KW-1133">Transmembrane helix</keyword>
<organism evidence="2 3">
    <name type="scientific">Acidithiobacillus ferrooxidans</name>
    <name type="common">Thiobacillus ferrooxidans</name>
    <dbReference type="NCBI Taxonomy" id="920"/>
    <lineage>
        <taxon>Bacteria</taxon>
        <taxon>Pseudomonadati</taxon>
        <taxon>Pseudomonadota</taxon>
        <taxon>Acidithiobacillia</taxon>
        <taxon>Acidithiobacillales</taxon>
        <taxon>Acidithiobacillaceae</taxon>
        <taxon>Acidithiobacillus</taxon>
    </lineage>
</organism>
<evidence type="ECO:0000256" key="1">
    <source>
        <dbReference type="SAM" id="Phobius"/>
    </source>
</evidence>
<dbReference type="AlphaFoldDB" id="A0A179BMK4"/>
<evidence type="ECO:0000313" key="2">
    <source>
        <dbReference type="EMBL" id="OAP92956.1"/>
    </source>
</evidence>
<keyword evidence="1" id="KW-0472">Membrane</keyword>
<evidence type="ECO:0008006" key="4">
    <source>
        <dbReference type="Google" id="ProtNLM"/>
    </source>
</evidence>
<protein>
    <recommendedName>
        <fullName evidence="4">DUF2842 domain-containing protein</fullName>
    </recommendedName>
</protein>
<dbReference type="EMBL" id="LVXZ01000023">
    <property type="protein sequence ID" value="OAP92956.1"/>
    <property type="molecule type" value="Genomic_DNA"/>
</dbReference>
<proteinExistence type="predicted"/>
<comment type="caution">
    <text evidence="2">The sequence shown here is derived from an EMBL/GenBank/DDBJ whole genome shotgun (WGS) entry which is preliminary data.</text>
</comment>